<keyword evidence="3" id="KW-0813">Transport</keyword>
<dbReference type="Pfam" id="PF07690">
    <property type="entry name" value="MFS_1"/>
    <property type="match status" value="1"/>
</dbReference>
<feature type="transmembrane region" description="Helical" evidence="8">
    <location>
        <begin position="656"/>
        <end position="675"/>
    </location>
</feature>
<feature type="transmembrane region" description="Helical" evidence="8">
    <location>
        <begin position="204"/>
        <end position="226"/>
    </location>
</feature>
<keyword evidence="6 8" id="KW-0472">Membrane</keyword>
<name>A0A194VKY6_CYTMA</name>
<feature type="region of interest" description="Disordered" evidence="7">
    <location>
        <begin position="97"/>
        <end position="145"/>
    </location>
</feature>
<dbReference type="PANTHER" id="PTHR23501">
    <property type="entry name" value="MAJOR FACILITATOR SUPERFAMILY"/>
    <property type="match status" value="1"/>
</dbReference>
<feature type="transmembrane region" description="Helical" evidence="8">
    <location>
        <begin position="519"/>
        <end position="537"/>
    </location>
</feature>
<dbReference type="EMBL" id="CM003098">
    <property type="protein sequence ID" value="KUI64819.1"/>
    <property type="molecule type" value="Genomic_DNA"/>
</dbReference>
<comment type="subcellular location">
    <subcellularLocation>
        <location evidence="1">Membrane</location>
        <topology evidence="1">Multi-pass membrane protein</topology>
    </subcellularLocation>
</comment>
<reference evidence="9" key="1">
    <citation type="submission" date="2014-12" db="EMBL/GenBank/DDBJ databases">
        <title>Genome Sequence of Valsa Canker Pathogens Uncovers a Specific Adaption of Colonization on Woody Bark.</title>
        <authorList>
            <person name="Yin Z."/>
            <person name="Liu H."/>
            <person name="Gao X."/>
            <person name="Li Z."/>
            <person name="Song N."/>
            <person name="Ke X."/>
            <person name="Dai Q."/>
            <person name="Wu Y."/>
            <person name="Sun Y."/>
            <person name="Xu J.-R."/>
            <person name="Kang Z.K."/>
            <person name="Wang L."/>
            <person name="Huang L."/>
        </authorList>
    </citation>
    <scope>NUCLEOTIDE SEQUENCE [LARGE SCALE GENOMIC DNA]</scope>
    <source>
        <strain evidence="9">03-8</strain>
    </source>
</reference>
<feature type="transmembrane region" description="Helical" evidence="8">
    <location>
        <begin position="297"/>
        <end position="314"/>
    </location>
</feature>
<feature type="transmembrane region" description="Helical" evidence="8">
    <location>
        <begin position="171"/>
        <end position="198"/>
    </location>
</feature>
<keyword evidence="10" id="KW-1185">Reference proteome</keyword>
<evidence type="ECO:0000256" key="7">
    <source>
        <dbReference type="SAM" id="MobiDB-lite"/>
    </source>
</evidence>
<evidence type="ECO:0000256" key="4">
    <source>
        <dbReference type="ARBA" id="ARBA00022692"/>
    </source>
</evidence>
<dbReference type="GO" id="GO:0022857">
    <property type="term" value="F:transmembrane transporter activity"/>
    <property type="evidence" value="ECO:0007669"/>
    <property type="project" value="InterPro"/>
</dbReference>
<feature type="transmembrane region" description="Helical" evidence="8">
    <location>
        <begin position="543"/>
        <end position="563"/>
    </location>
</feature>
<dbReference type="SUPFAM" id="SSF103473">
    <property type="entry name" value="MFS general substrate transporter"/>
    <property type="match status" value="2"/>
</dbReference>
<accession>A0A194VKY6</accession>
<sequence length="691" mass="76198">MTHHVNSQDGPEFWIASDMLPKARRMNLGGVEHPTWMLNPDQNFFFLSEFSHPADRISAHTLVNIPTYFPAGLFTLTTMKFRGGVIGFKPRSQASAVEKAAQSTGTDAEIGVKAQPGTSISPTGGKSLDEKIGDNAESDSRSLEGRPAKELQYGVQLAEASVKVWTREHLILAYILIWLVNFVQAFSSGVAGTFTVYVTSGFSAHSLTATTSILASLMAGLIKLPYAKFLDNFGRPQGFCLAVLSMTIGLVMMAACQNVETYCAAQVFYQMGYNCIDFSITIFVVDTAQLKNRALMLAYTSSPWLITTWVYGPACERMLDTFGFRWGFGIWAIIFPVVCSPLAVLFWYNGHKAVKAGLVHVTPHGRRVVDNLIYYGKEFDVIGVLTLATGLGLFLLSFSLYAKQPDTWSSPLIICFLVFGGLLVIAFVLWEKYLAPVTFIPWPLLKNRTIIFTFTMMGSLYSAWYIWDSYFYSMNIVVFNQSVTDATYIGNIYTVGATVWSFVMGVIIRYNGRIKWQAVCFGVPMTILGVSLMIHFRQPDVNIGYIVMCQIFIAFGGGALVICEQITVQAVSRHQDIPALLAVEGLVASVGGSIGLSIASAMWQGIFPQKLAKYLPADAQSSLTDIYGSIDVQSSYPVGSATRDAINRSYGDTQRLMLIASTCLYSITWVSTFLWEDVDVKSIKPLEGLLI</sequence>
<proteinExistence type="inferred from homology"/>
<evidence type="ECO:0000256" key="5">
    <source>
        <dbReference type="ARBA" id="ARBA00022989"/>
    </source>
</evidence>
<evidence type="ECO:0000256" key="6">
    <source>
        <dbReference type="ARBA" id="ARBA00023136"/>
    </source>
</evidence>
<dbReference type="FunFam" id="1.20.1250.20:FF:000284">
    <property type="entry name" value="Siderophore iron transporter mirB"/>
    <property type="match status" value="1"/>
</dbReference>
<evidence type="ECO:0000256" key="2">
    <source>
        <dbReference type="ARBA" id="ARBA00008335"/>
    </source>
</evidence>
<evidence type="ECO:0000256" key="1">
    <source>
        <dbReference type="ARBA" id="ARBA00004141"/>
    </source>
</evidence>
<dbReference type="PANTHER" id="PTHR23501:SF3">
    <property type="entry name" value="MAJOR FACILITATOR SUPERFAMILY (MFS) PROFILE DOMAIN-CONTAINING PROTEIN"/>
    <property type="match status" value="1"/>
</dbReference>
<evidence type="ECO:0000313" key="9">
    <source>
        <dbReference type="EMBL" id="KUI64819.1"/>
    </source>
</evidence>
<feature type="transmembrane region" description="Helical" evidence="8">
    <location>
        <begin position="238"/>
        <end position="255"/>
    </location>
</feature>
<dbReference type="InterPro" id="IPR036259">
    <property type="entry name" value="MFS_trans_sf"/>
</dbReference>
<dbReference type="Proteomes" id="UP000078559">
    <property type="component" value="Chromosome 1"/>
</dbReference>
<feature type="transmembrane region" description="Helical" evidence="8">
    <location>
        <begin position="487"/>
        <end position="507"/>
    </location>
</feature>
<feature type="transmembrane region" description="Helical" evidence="8">
    <location>
        <begin position="408"/>
        <end position="430"/>
    </location>
</feature>
<keyword evidence="4 8" id="KW-0812">Transmembrane</keyword>
<evidence type="ECO:0000256" key="3">
    <source>
        <dbReference type="ARBA" id="ARBA00022448"/>
    </source>
</evidence>
<dbReference type="OrthoDB" id="4078873at2759"/>
<comment type="similarity">
    <text evidence="2">Belongs to the major facilitator superfamily.</text>
</comment>
<dbReference type="AlphaFoldDB" id="A0A194VKY6"/>
<feature type="compositionally biased region" description="Basic and acidic residues" evidence="7">
    <location>
        <begin position="127"/>
        <end position="145"/>
    </location>
</feature>
<keyword evidence="5 8" id="KW-1133">Transmembrane helix</keyword>
<evidence type="ECO:0000256" key="8">
    <source>
        <dbReference type="SAM" id="Phobius"/>
    </source>
</evidence>
<gene>
    <name evidence="9" type="ORF">VM1G_00296</name>
</gene>
<organism evidence="9 10">
    <name type="scientific">Cytospora mali</name>
    <name type="common">Apple Valsa canker fungus</name>
    <name type="synonym">Valsa mali</name>
    <dbReference type="NCBI Taxonomy" id="578113"/>
    <lineage>
        <taxon>Eukaryota</taxon>
        <taxon>Fungi</taxon>
        <taxon>Dikarya</taxon>
        <taxon>Ascomycota</taxon>
        <taxon>Pezizomycotina</taxon>
        <taxon>Sordariomycetes</taxon>
        <taxon>Sordariomycetidae</taxon>
        <taxon>Diaporthales</taxon>
        <taxon>Cytosporaceae</taxon>
        <taxon>Cytospora</taxon>
    </lineage>
</organism>
<protein>
    <submittedName>
        <fullName evidence="9">Siderophore iron transporter mirB</fullName>
    </submittedName>
</protein>
<feature type="transmembrane region" description="Helical" evidence="8">
    <location>
        <begin position="381"/>
        <end position="402"/>
    </location>
</feature>
<dbReference type="InterPro" id="IPR011701">
    <property type="entry name" value="MFS"/>
</dbReference>
<dbReference type="GO" id="GO:0005886">
    <property type="term" value="C:plasma membrane"/>
    <property type="evidence" value="ECO:0007669"/>
    <property type="project" value="TreeGrafter"/>
</dbReference>
<feature type="transmembrane region" description="Helical" evidence="8">
    <location>
        <begin position="450"/>
        <end position="467"/>
    </location>
</feature>
<dbReference type="Gene3D" id="1.20.1250.20">
    <property type="entry name" value="MFS general substrate transporter like domains"/>
    <property type="match status" value="2"/>
</dbReference>
<evidence type="ECO:0000313" key="10">
    <source>
        <dbReference type="Proteomes" id="UP000078559"/>
    </source>
</evidence>
<feature type="transmembrane region" description="Helical" evidence="8">
    <location>
        <begin position="326"/>
        <end position="348"/>
    </location>
</feature>